<evidence type="ECO:0000313" key="8">
    <source>
        <dbReference type="EMBL" id="ODQ93161.1"/>
    </source>
</evidence>
<dbReference type="Proteomes" id="UP000094243">
    <property type="component" value="Unassembled WGS sequence"/>
</dbReference>
<dbReference type="AlphaFoldDB" id="A0A1E3RTL6"/>
<organism evidence="8 9">
    <name type="scientific">Mycolicibacterium holsaticum</name>
    <dbReference type="NCBI Taxonomy" id="152142"/>
    <lineage>
        <taxon>Bacteria</taxon>
        <taxon>Bacillati</taxon>
        <taxon>Actinomycetota</taxon>
        <taxon>Actinomycetes</taxon>
        <taxon>Mycobacteriales</taxon>
        <taxon>Mycobacteriaceae</taxon>
        <taxon>Mycolicibacterium</taxon>
    </lineage>
</organism>
<dbReference type="SUPFAM" id="SSF53383">
    <property type="entry name" value="PLP-dependent transferases"/>
    <property type="match status" value="1"/>
</dbReference>
<dbReference type="EC" id="2.6.1.2" evidence="6"/>
<dbReference type="InterPro" id="IPR004839">
    <property type="entry name" value="Aminotransferase_I/II_large"/>
</dbReference>
<keyword evidence="4" id="KW-0808">Transferase</keyword>
<keyword evidence="9" id="KW-1185">Reference proteome</keyword>
<keyword evidence="3" id="KW-0032">Aminotransferase</keyword>
<dbReference type="GO" id="GO:0030170">
    <property type="term" value="F:pyridoxal phosphate binding"/>
    <property type="evidence" value="ECO:0007669"/>
    <property type="project" value="InterPro"/>
</dbReference>
<reference evidence="9" key="1">
    <citation type="submission" date="2016-09" db="EMBL/GenBank/DDBJ databases">
        <authorList>
            <person name="Greninger A.L."/>
            <person name="Jerome K.R."/>
            <person name="Mcnair B."/>
            <person name="Wallis C."/>
            <person name="Fang F."/>
        </authorList>
    </citation>
    <scope>NUCLEOTIDE SEQUENCE [LARGE SCALE GENOMIC DNA]</scope>
    <source>
        <strain evidence="9">M7</strain>
    </source>
</reference>
<evidence type="ECO:0000256" key="5">
    <source>
        <dbReference type="ARBA" id="ARBA00022898"/>
    </source>
</evidence>
<evidence type="ECO:0000313" key="9">
    <source>
        <dbReference type="Proteomes" id="UP000094243"/>
    </source>
</evidence>
<dbReference type="Pfam" id="PF00155">
    <property type="entry name" value="Aminotran_1_2"/>
    <property type="match status" value="1"/>
</dbReference>
<gene>
    <name evidence="8" type="ORF">BHQ17_14420</name>
</gene>
<evidence type="ECO:0000256" key="1">
    <source>
        <dbReference type="ARBA" id="ARBA00001933"/>
    </source>
</evidence>
<accession>A0A1E3RTL6</accession>
<comment type="cofactor">
    <cofactor evidence="1">
        <name>pyridoxal 5'-phosphate</name>
        <dbReference type="ChEBI" id="CHEBI:597326"/>
    </cofactor>
</comment>
<evidence type="ECO:0000259" key="7">
    <source>
        <dbReference type="Pfam" id="PF00155"/>
    </source>
</evidence>
<dbReference type="EMBL" id="MIGZ01000077">
    <property type="protein sequence ID" value="ODQ93161.1"/>
    <property type="molecule type" value="Genomic_DNA"/>
</dbReference>
<name>A0A1E3RTL6_9MYCO</name>
<comment type="similarity">
    <text evidence="2">Belongs to the class-I pyridoxal-phosphate-dependent aminotransferase family.</text>
</comment>
<comment type="caution">
    <text evidence="8">The sequence shown here is derived from an EMBL/GenBank/DDBJ whole genome shotgun (WGS) entry which is preliminary data.</text>
</comment>
<evidence type="ECO:0000256" key="2">
    <source>
        <dbReference type="ARBA" id="ARBA00007441"/>
    </source>
</evidence>
<dbReference type="InterPro" id="IPR015422">
    <property type="entry name" value="PyrdxlP-dep_Trfase_small"/>
</dbReference>
<dbReference type="InterPro" id="IPR015424">
    <property type="entry name" value="PyrdxlP-dep_Trfase"/>
</dbReference>
<evidence type="ECO:0000256" key="4">
    <source>
        <dbReference type="ARBA" id="ARBA00022679"/>
    </source>
</evidence>
<protein>
    <recommendedName>
        <fullName evidence="6">alanine transaminase</fullName>
        <ecNumber evidence="6">2.6.1.2</ecNumber>
    </recommendedName>
</protein>
<proteinExistence type="inferred from homology"/>
<dbReference type="GO" id="GO:0004021">
    <property type="term" value="F:L-alanine:2-oxoglutarate aminotransferase activity"/>
    <property type="evidence" value="ECO:0007669"/>
    <property type="project" value="UniProtKB-EC"/>
</dbReference>
<evidence type="ECO:0000256" key="6">
    <source>
        <dbReference type="ARBA" id="ARBA00026106"/>
    </source>
</evidence>
<dbReference type="InterPro" id="IPR051926">
    <property type="entry name" value="Ala_Aminotransferase"/>
</dbReference>
<feature type="domain" description="Aminotransferase class I/classII large" evidence="7">
    <location>
        <begin position="35"/>
        <end position="99"/>
    </location>
</feature>
<dbReference type="Gene3D" id="3.90.1150.10">
    <property type="entry name" value="Aspartate Aminotransferase, domain 1"/>
    <property type="match status" value="1"/>
</dbReference>
<dbReference type="PANTHER" id="PTHR43488">
    <property type="entry name" value="GLUTAMATE-PYRUVATE AMINOTRANSFERASE ALAA"/>
    <property type="match status" value="1"/>
</dbReference>
<keyword evidence="5" id="KW-0663">Pyridoxal phosphate</keyword>
<sequence length="120" mass="13278">MSRRHSRRVWPVCSMHTRTGDSSAKGSGASVAAVVTVGLGCVKPQGALYAFPRLDPEVYDVVDDEQLVLDLLLQEKILVTQGTGFNWPTPDHLRIVTLPWSRDLAAAIERLGNFLTSYRQ</sequence>
<evidence type="ECO:0000256" key="3">
    <source>
        <dbReference type="ARBA" id="ARBA00022576"/>
    </source>
</evidence>
<dbReference type="PANTHER" id="PTHR43488:SF2">
    <property type="entry name" value="GLUTAMATE-PYRUVATE AMINOTRANSFERASE ALAA"/>
    <property type="match status" value="1"/>
</dbReference>